<reference evidence="2" key="1">
    <citation type="submission" date="2017-12" db="EMBL/GenBank/DDBJ databases">
        <title>Phylogenetic diversity of female urinary microbiome.</title>
        <authorList>
            <person name="Thomas-White K."/>
            <person name="Wolfe A.J."/>
        </authorList>
    </citation>
    <scope>NUCLEOTIDE SEQUENCE [LARGE SCALE GENOMIC DNA]</scope>
    <source>
        <strain evidence="2">UMB0023</strain>
    </source>
</reference>
<dbReference type="RefSeq" id="WP_159068739.1">
    <property type="nucleotide sequence ID" value="NZ_CP136962.1"/>
</dbReference>
<dbReference type="EMBL" id="CP136962">
    <property type="protein sequence ID" value="WOS98677.1"/>
    <property type="molecule type" value="Genomic_DNA"/>
</dbReference>
<dbReference type="AlphaFoldDB" id="A0AAF1BV58"/>
<evidence type="ECO:0000313" key="2">
    <source>
        <dbReference type="Proteomes" id="UP000234781"/>
    </source>
</evidence>
<organism evidence="1 2">
    <name type="scientific">Neisseria perflava</name>
    <dbReference type="NCBI Taxonomy" id="33053"/>
    <lineage>
        <taxon>Bacteria</taxon>
        <taxon>Pseudomonadati</taxon>
        <taxon>Pseudomonadota</taxon>
        <taxon>Betaproteobacteria</taxon>
        <taxon>Neisseriales</taxon>
        <taxon>Neisseriaceae</taxon>
        <taxon>Neisseria</taxon>
    </lineage>
</organism>
<proteinExistence type="predicted"/>
<keyword evidence="2" id="KW-1185">Reference proteome</keyword>
<sequence length="96" mass="10450">MAYTDTVGTLSRLQFLGMIFIKKVMGMLKKFLILFCVAFTGSCSSFDGDELTNGSYSQGKRLDPNCDHYAVGGSGGGCTLAGQWHLKDKQGQRVPF</sequence>
<accession>A0AAF1BV58</accession>
<name>A0AAF1BV58_NEIPE</name>
<protein>
    <submittedName>
        <fullName evidence="1">Uncharacterized protein</fullName>
    </submittedName>
</protein>
<gene>
    <name evidence="1" type="ORF">CYJ98_003195</name>
</gene>
<dbReference type="Proteomes" id="UP000234781">
    <property type="component" value="Chromosome"/>
</dbReference>
<evidence type="ECO:0000313" key="1">
    <source>
        <dbReference type="EMBL" id="WOS98677.1"/>
    </source>
</evidence>